<accession>A0A9X4AIF9</accession>
<comment type="caution">
    <text evidence="2">The sequence shown here is derived from an EMBL/GenBank/DDBJ whole genome shotgun (WGS) entry which is preliminary data.</text>
</comment>
<feature type="transmembrane region" description="Helical" evidence="1">
    <location>
        <begin position="6"/>
        <end position="24"/>
    </location>
</feature>
<proteinExistence type="predicted"/>
<dbReference type="RefSeq" id="WP_259870713.1">
    <property type="nucleotide sequence ID" value="NZ_JAMQJZ010000001.1"/>
</dbReference>
<dbReference type="AlphaFoldDB" id="A0A9X4AIF9"/>
<reference evidence="2" key="1">
    <citation type="submission" date="2022-06" db="EMBL/GenBank/DDBJ databases">
        <title>Aquibacillus sp. a new bacterium isolated from soil saline samples.</title>
        <authorList>
            <person name="Galisteo C."/>
            <person name="De La Haba R."/>
            <person name="Sanchez-Porro C."/>
            <person name="Ventosa A."/>
        </authorList>
    </citation>
    <scope>NUCLEOTIDE SEQUENCE</scope>
    <source>
        <strain evidence="2">JCM 12387</strain>
    </source>
</reference>
<name>A0A9X4AIF9_9BACI</name>
<keyword evidence="3" id="KW-1185">Reference proteome</keyword>
<evidence type="ECO:0000313" key="3">
    <source>
        <dbReference type="Proteomes" id="UP001145072"/>
    </source>
</evidence>
<dbReference type="Proteomes" id="UP001145072">
    <property type="component" value="Unassembled WGS sequence"/>
</dbReference>
<organism evidence="2 3">
    <name type="scientific">Aquibacillus koreensis</name>
    <dbReference type="NCBI Taxonomy" id="279446"/>
    <lineage>
        <taxon>Bacteria</taxon>
        <taxon>Bacillati</taxon>
        <taxon>Bacillota</taxon>
        <taxon>Bacilli</taxon>
        <taxon>Bacillales</taxon>
        <taxon>Bacillaceae</taxon>
        <taxon>Aquibacillus</taxon>
    </lineage>
</organism>
<protein>
    <submittedName>
        <fullName evidence="2">YtpI family protein</fullName>
    </submittedName>
</protein>
<dbReference type="InterPro" id="IPR025618">
    <property type="entry name" value="YtpI"/>
</dbReference>
<dbReference type="Pfam" id="PF14007">
    <property type="entry name" value="YtpI"/>
    <property type="match status" value="1"/>
</dbReference>
<gene>
    <name evidence="2" type="ORF">NC661_02550</name>
</gene>
<evidence type="ECO:0000313" key="2">
    <source>
        <dbReference type="EMBL" id="MDC3419258.1"/>
    </source>
</evidence>
<feature type="transmembrane region" description="Helical" evidence="1">
    <location>
        <begin position="61"/>
        <end position="81"/>
    </location>
</feature>
<keyword evidence="1" id="KW-0812">Transmembrane</keyword>
<sequence length="97" mass="11309">MIIFPIVIVVSLILYVYYKVTIIRSKDMLQQVYLNAKAKISLGVFISFFGINQYLFYETKFALYVTIVFVILGVAQIISGFKRTKHYANEIKKREQS</sequence>
<evidence type="ECO:0000256" key="1">
    <source>
        <dbReference type="SAM" id="Phobius"/>
    </source>
</evidence>
<keyword evidence="1" id="KW-1133">Transmembrane helix</keyword>
<feature type="transmembrane region" description="Helical" evidence="1">
    <location>
        <begin position="36"/>
        <end position="55"/>
    </location>
</feature>
<keyword evidence="1" id="KW-0472">Membrane</keyword>
<dbReference type="EMBL" id="JAMQJZ010000001">
    <property type="protein sequence ID" value="MDC3419258.1"/>
    <property type="molecule type" value="Genomic_DNA"/>
</dbReference>